<evidence type="ECO:0000313" key="3">
    <source>
        <dbReference type="Proteomes" id="UP000636793"/>
    </source>
</evidence>
<dbReference type="InterPro" id="IPR035490">
    <property type="entry name" value="GlmS/FrlB_SIS"/>
</dbReference>
<sequence length="295" mass="31444">MSHVATEISSQPEVWARAAEVAATSESAEAMPAAGERVAIVGCGTSWFMAQSAAVLREQAGQGETDAFAASQFPVGRRYDRIVAITRSGTTTEVIDLLRQLGPDQRSTVVTTEAQHPVVPLATHHVLLGFADEQSVVQTRFATSVLAWWRAALGEDLTAPIKDAQTELATPLADELVRATQFTFLGDGWTVGLANEAALKLREASQTWTESYPAMEFRHGPISIVDERSVVWLFGAAPDGLADQVAATGARFVQSETDAMAALTTAQRVAVALAEASGKNPDEPRALTRSVVLSQ</sequence>
<dbReference type="PROSITE" id="PS51464">
    <property type="entry name" value="SIS"/>
    <property type="match status" value="1"/>
</dbReference>
<accession>A0A916SVL0</accession>
<dbReference type="PANTHER" id="PTHR10937">
    <property type="entry name" value="GLUCOSAMINE--FRUCTOSE-6-PHOSPHATE AMINOTRANSFERASE, ISOMERIZING"/>
    <property type="match status" value="1"/>
</dbReference>
<dbReference type="Gene3D" id="3.40.50.10490">
    <property type="entry name" value="Glucose-6-phosphate isomerase like protein, domain 1"/>
    <property type="match status" value="2"/>
</dbReference>
<proteinExistence type="predicted"/>
<protein>
    <recommendedName>
        <fullName evidence="1">SIS domain-containing protein</fullName>
    </recommendedName>
</protein>
<keyword evidence="3" id="KW-1185">Reference proteome</keyword>
<reference evidence="2" key="1">
    <citation type="journal article" date="2014" name="Int. J. Syst. Evol. Microbiol.">
        <title>Complete genome sequence of Corynebacterium casei LMG S-19264T (=DSM 44701T), isolated from a smear-ripened cheese.</title>
        <authorList>
            <consortium name="US DOE Joint Genome Institute (JGI-PGF)"/>
            <person name="Walter F."/>
            <person name="Albersmeier A."/>
            <person name="Kalinowski J."/>
            <person name="Ruckert C."/>
        </authorList>
    </citation>
    <scope>NUCLEOTIDE SEQUENCE</scope>
    <source>
        <strain evidence="2">CGMCC 1.15085</strain>
    </source>
</reference>
<evidence type="ECO:0000313" key="2">
    <source>
        <dbReference type="EMBL" id="GGB19752.1"/>
    </source>
</evidence>
<dbReference type="CDD" id="cd05009">
    <property type="entry name" value="SIS_GlmS_GlmD_2"/>
    <property type="match status" value="1"/>
</dbReference>
<dbReference type="GO" id="GO:0097367">
    <property type="term" value="F:carbohydrate derivative binding"/>
    <property type="evidence" value="ECO:0007669"/>
    <property type="project" value="InterPro"/>
</dbReference>
<dbReference type="AlphaFoldDB" id="A0A916SVL0"/>
<dbReference type="Proteomes" id="UP000636793">
    <property type="component" value="Unassembled WGS sequence"/>
</dbReference>
<dbReference type="GO" id="GO:1901135">
    <property type="term" value="P:carbohydrate derivative metabolic process"/>
    <property type="evidence" value="ECO:0007669"/>
    <property type="project" value="InterPro"/>
</dbReference>
<dbReference type="RefSeq" id="WP_188835536.1">
    <property type="nucleotide sequence ID" value="NZ_BMHI01000001.1"/>
</dbReference>
<dbReference type="EMBL" id="BMHI01000001">
    <property type="protein sequence ID" value="GGB19752.1"/>
    <property type="molecule type" value="Genomic_DNA"/>
</dbReference>
<dbReference type="InterPro" id="IPR001347">
    <property type="entry name" value="SIS_dom"/>
</dbReference>
<name>A0A916SVL0_9MICO</name>
<evidence type="ECO:0000259" key="1">
    <source>
        <dbReference type="PROSITE" id="PS51464"/>
    </source>
</evidence>
<organism evidence="2 3">
    <name type="scientific">Flexivirga endophytica</name>
    <dbReference type="NCBI Taxonomy" id="1849103"/>
    <lineage>
        <taxon>Bacteria</taxon>
        <taxon>Bacillati</taxon>
        <taxon>Actinomycetota</taxon>
        <taxon>Actinomycetes</taxon>
        <taxon>Micrococcales</taxon>
        <taxon>Dermacoccaceae</taxon>
        <taxon>Flexivirga</taxon>
    </lineage>
</organism>
<comment type="caution">
    <text evidence="2">The sequence shown here is derived from an EMBL/GenBank/DDBJ whole genome shotgun (WGS) entry which is preliminary data.</text>
</comment>
<dbReference type="InterPro" id="IPR046348">
    <property type="entry name" value="SIS_dom_sf"/>
</dbReference>
<reference evidence="2" key="2">
    <citation type="submission" date="2020-09" db="EMBL/GenBank/DDBJ databases">
        <authorList>
            <person name="Sun Q."/>
            <person name="Zhou Y."/>
        </authorList>
    </citation>
    <scope>NUCLEOTIDE SEQUENCE</scope>
    <source>
        <strain evidence="2">CGMCC 1.15085</strain>
    </source>
</reference>
<feature type="domain" description="SIS" evidence="1">
    <location>
        <begin position="172"/>
        <end position="295"/>
    </location>
</feature>
<dbReference type="SUPFAM" id="SSF53697">
    <property type="entry name" value="SIS domain"/>
    <property type="match status" value="1"/>
</dbReference>
<gene>
    <name evidence="2" type="ORF">GCM10011492_07010</name>
</gene>